<dbReference type="InterPro" id="IPR025518">
    <property type="entry name" value="DUF4406"/>
</dbReference>
<sequence length="104" mass="11945">MTIYLSGIHYETDANFIQSLKRQLLNLGCTIVNPDEKLDDRLGWSKSLTLRLSLILESDTIYMLPKWKESTTARIELTAAMKEKKNLCFSIDDIKDLITTLDGY</sequence>
<evidence type="ECO:0000313" key="1">
    <source>
        <dbReference type="EMBL" id="MCW3788502.1"/>
    </source>
</evidence>
<accession>A0AAE3M7S0</accession>
<dbReference type="RefSeq" id="WP_301192061.1">
    <property type="nucleotide sequence ID" value="NZ_JAPDPJ010000055.1"/>
</dbReference>
<name>A0AAE3M7S0_9BACT</name>
<dbReference type="AlphaFoldDB" id="A0AAE3M7S0"/>
<comment type="caution">
    <text evidence="1">The sequence shown here is derived from an EMBL/GenBank/DDBJ whole genome shotgun (WGS) entry which is preliminary data.</text>
</comment>
<organism evidence="1 2">
    <name type="scientific">Plebeiibacterium sediminum</name>
    <dbReference type="NCBI Taxonomy" id="2992112"/>
    <lineage>
        <taxon>Bacteria</taxon>
        <taxon>Pseudomonadati</taxon>
        <taxon>Bacteroidota</taxon>
        <taxon>Bacteroidia</taxon>
        <taxon>Marinilabiliales</taxon>
        <taxon>Marinilabiliaceae</taxon>
        <taxon>Plebeiibacterium</taxon>
    </lineage>
</organism>
<protein>
    <submittedName>
        <fullName evidence="1">DUF4406 domain-containing protein</fullName>
    </submittedName>
</protein>
<evidence type="ECO:0000313" key="2">
    <source>
        <dbReference type="Proteomes" id="UP001209229"/>
    </source>
</evidence>
<reference evidence="1" key="1">
    <citation type="submission" date="2022-10" db="EMBL/GenBank/DDBJ databases">
        <authorList>
            <person name="Yu W.X."/>
        </authorList>
    </citation>
    <scope>NUCLEOTIDE SEQUENCE</scope>
    <source>
        <strain evidence="1">AAT</strain>
    </source>
</reference>
<dbReference type="Pfam" id="PF14359">
    <property type="entry name" value="DUF4406"/>
    <property type="match status" value="1"/>
</dbReference>
<keyword evidence="2" id="KW-1185">Reference proteome</keyword>
<dbReference type="EMBL" id="JAPDPJ010000055">
    <property type="protein sequence ID" value="MCW3788502.1"/>
    <property type="molecule type" value="Genomic_DNA"/>
</dbReference>
<proteinExistence type="predicted"/>
<dbReference type="Proteomes" id="UP001209229">
    <property type="component" value="Unassembled WGS sequence"/>
</dbReference>
<gene>
    <name evidence="1" type="ORF">OM075_18680</name>
</gene>